<feature type="compositionally biased region" description="Low complexity" evidence="1">
    <location>
        <begin position="305"/>
        <end position="320"/>
    </location>
</feature>
<evidence type="ECO:0008006" key="6">
    <source>
        <dbReference type="Google" id="ProtNLM"/>
    </source>
</evidence>
<feature type="compositionally biased region" description="Low complexity" evidence="1">
    <location>
        <begin position="269"/>
        <end position="283"/>
    </location>
</feature>
<evidence type="ECO:0000256" key="3">
    <source>
        <dbReference type="SAM" id="SignalP"/>
    </source>
</evidence>
<protein>
    <recommendedName>
        <fullName evidence="6">Mid2 domain-containing protein</fullName>
    </recommendedName>
</protein>
<dbReference type="EMBL" id="MCFA01000289">
    <property type="protein sequence ID" value="ORX95102.1"/>
    <property type="molecule type" value="Genomic_DNA"/>
</dbReference>
<feature type="compositionally biased region" description="Pro residues" evidence="1">
    <location>
        <begin position="341"/>
        <end position="352"/>
    </location>
</feature>
<comment type="caution">
    <text evidence="4">The sequence shown here is derived from an EMBL/GenBank/DDBJ whole genome shotgun (WGS) entry which is preliminary data.</text>
</comment>
<organism evidence="4 5">
    <name type="scientific">Clohesyomyces aquaticus</name>
    <dbReference type="NCBI Taxonomy" id="1231657"/>
    <lineage>
        <taxon>Eukaryota</taxon>
        <taxon>Fungi</taxon>
        <taxon>Dikarya</taxon>
        <taxon>Ascomycota</taxon>
        <taxon>Pezizomycotina</taxon>
        <taxon>Dothideomycetes</taxon>
        <taxon>Pleosporomycetidae</taxon>
        <taxon>Pleosporales</taxon>
        <taxon>Lindgomycetaceae</taxon>
        <taxon>Clohesyomyces</taxon>
    </lineage>
</organism>
<feature type="chain" id="PRO_5012779171" description="Mid2 domain-containing protein" evidence="3">
    <location>
        <begin position="20"/>
        <end position="404"/>
    </location>
</feature>
<feature type="region of interest" description="Disordered" evidence="1">
    <location>
        <begin position="269"/>
        <end position="404"/>
    </location>
</feature>
<keyword evidence="5" id="KW-1185">Reference proteome</keyword>
<feature type="signal peptide" evidence="3">
    <location>
        <begin position="1"/>
        <end position="19"/>
    </location>
</feature>
<name>A0A1Y1YAY6_9PLEO</name>
<evidence type="ECO:0000256" key="1">
    <source>
        <dbReference type="SAM" id="MobiDB-lite"/>
    </source>
</evidence>
<sequence>MFQYSICAFLAPALVSAMAFPWAGPEPTLTMPEQDNWSPVTTPAPKFEMMELFKRAAGDNTCGYISGDPSRSLTCNNVNYVCATNTYYGVHGCCDPNGISTCTLATTCIPSSSINALCTGDCSTNSYIAKCTNSAAPYCYEWRYVYASTVMTEHGCASSAFTISVLRTSSGGAAQTTSDFVLSSASRASSATSAPSSTAASSSSSGISGSAVSQSSTATSTPTETSSPKKTNIGAIVGGVVGGLVVIGAIAFGAIFLILRNRKNKKNAATANGANQPMMAQGPGPAPGVAEYKPQQPQNGGFPSPGQQYGAPPAAAAGYYNHDQKPGFNQMGVPGQEMHPYSPPGSPAPQYPGPAIQPHQMPMGIAEAGGSPVGQPIPQGQQPPQGHMPPPQQQPPHQNIYEAP</sequence>
<evidence type="ECO:0000313" key="5">
    <source>
        <dbReference type="Proteomes" id="UP000193144"/>
    </source>
</evidence>
<keyword evidence="3" id="KW-0732">Signal</keyword>
<dbReference type="Proteomes" id="UP000193144">
    <property type="component" value="Unassembled WGS sequence"/>
</dbReference>
<keyword evidence="2" id="KW-1133">Transmembrane helix</keyword>
<feature type="transmembrane region" description="Helical" evidence="2">
    <location>
        <begin position="233"/>
        <end position="259"/>
    </location>
</feature>
<proteinExistence type="predicted"/>
<reference evidence="4 5" key="1">
    <citation type="submission" date="2016-07" db="EMBL/GenBank/DDBJ databases">
        <title>Pervasive Adenine N6-methylation of Active Genes in Fungi.</title>
        <authorList>
            <consortium name="DOE Joint Genome Institute"/>
            <person name="Mondo S.J."/>
            <person name="Dannebaum R.O."/>
            <person name="Kuo R.C."/>
            <person name="Labutti K."/>
            <person name="Haridas S."/>
            <person name="Kuo A."/>
            <person name="Salamov A."/>
            <person name="Ahrendt S.R."/>
            <person name="Lipzen A."/>
            <person name="Sullivan W."/>
            <person name="Andreopoulos W.B."/>
            <person name="Clum A."/>
            <person name="Lindquist E."/>
            <person name="Daum C."/>
            <person name="Ramamoorthy G.K."/>
            <person name="Gryganskyi A."/>
            <person name="Culley D."/>
            <person name="Magnuson J.K."/>
            <person name="James T.Y."/>
            <person name="O'Malley M.A."/>
            <person name="Stajich J.E."/>
            <person name="Spatafora J.W."/>
            <person name="Visel A."/>
            <person name="Grigoriev I.V."/>
        </authorList>
    </citation>
    <scope>NUCLEOTIDE SEQUENCE [LARGE SCALE GENOMIC DNA]</scope>
    <source>
        <strain evidence="4 5">CBS 115471</strain>
    </source>
</reference>
<dbReference type="OrthoDB" id="5347452at2759"/>
<accession>A0A1Y1YAY6</accession>
<feature type="region of interest" description="Disordered" evidence="1">
    <location>
        <begin position="191"/>
        <end position="232"/>
    </location>
</feature>
<keyword evidence="2" id="KW-0472">Membrane</keyword>
<evidence type="ECO:0000256" key="2">
    <source>
        <dbReference type="SAM" id="Phobius"/>
    </source>
</evidence>
<dbReference type="STRING" id="1231657.A0A1Y1YAY6"/>
<evidence type="ECO:0000313" key="4">
    <source>
        <dbReference type="EMBL" id="ORX95102.1"/>
    </source>
</evidence>
<feature type="compositionally biased region" description="Low complexity" evidence="1">
    <location>
        <begin position="191"/>
        <end position="226"/>
    </location>
</feature>
<dbReference type="AlphaFoldDB" id="A0A1Y1YAY6"/>
<gene>
    <name evidence="4" type="ORF">BCR34DRAFT_200647</name>
</gene>
<feature type="compositionally biased region" description="Low complexity" evidence="1">
    <location>
        <begin position="369"/>
        <end position="385"/>
    </location>
</feature>
<keyword evidence="2" id="KW-0812">Transmembrane</keyword>